<keyword evidence="5" id="KW-1185">Reference proteome</keyword>
<dbReference type="PROSITE" id="PS51668">
    <property type="entry name" value="TSAA_2"/>
    <property type="match status" value="1"/>
</dbReference>
<dbReference type="InterPro" id="IPR023370">
    <property type="entry name" value="TrmO-like_N"/>
</dbReference>
<organism evidence="4 5">
    <name type="scientific">Luteolibacter yonseiensis</name>
    <dbReference type="NCBI Taxonomy" id="1144680"/>
    <lineage>
        <taxon>Bacteria</taxon>
        <taxon>Pseudomonadati</taxon>
        <taxon>Verrucomicrobiota</taxon>
        <taxon>Verrucomicrobiia</taxon>
        <taxon>Verrucomicrobiales</taxon>
        <taxon>Verrucomicrobiaceae</taxon>
        <taxon>Luteolibacter</taxon>
    </lineage>
</organism>
<evidence type="ECO:0000256" key="2">
    <source>
        <dbReference type="ARBA" id="ARBA00033753"/>
    </source>
</evidence>
<dbReference type="AlphaFoldDB" id="A0A934R7J2"/>
<dbReference type="Pfam" id="PF01980">
    <property type="entry name" value="TrmO_N"/>
    <property type="match status" value="1"/>
</dbReference>
<dbReference type="EMBL" id="JAENIK010000011">
    <property type="protein sequence ID" value="MBK1816670.1"/>
    <property type="molecule type" value="Genomic_DNA"/>
</dbReference>
<dbReference type="InterPro" id="IPR040372">
    <property type="entry name" value="YaeB-like"/>
</dbReference>
<dbReference type="NCBIfam" id="TIGR00104">
    <property type="entry name" value="tRNA_TsaA"/>
    <property type="match status" value="1"/>
</dbReference>
<evidence type="ECO:0000259" key="3">
    <source>
        <dbReference type="PROSITE" id="PS51668"/>
    </source>
</evidence>
<name>A0A934R7J2_9BACT</name>
<dbReference type="InterPro" id="IPR036413">
    <property type="entry name" value="YaeB-like_sf"/>
</dbReference>
<dbReference type="GO" id="GO:0089715">
    <property type="term" value="F:tRNA (L-threonylcarbamoyladenosine(37)-C2) methyltransferase activity"/>
    <property type="evidence" value="ECO:0007669"/>
    <property type="project" value="TreeGrafter"/>
</dbReference>
<comment type="caution">
    <text evidence="4">The sequence shown here is derived from an EMBL/GenBank/DDBJ whole genome shotgun (WGS) entry which is preliminary data.</text>
</comment>
<evidence type="ECO:0000256" key="1">
    <source>
        <dbReference type="ARBA" id="ARBA00022691"/>
    </source>
</evidence>
<dbReference type="Proteomes" id="UP000600139">
    <property type="component" value="Unassembled WGS sequence"/>
</dbReference>
<proteinExistence type="inferred from homology"/>
<dbReference type="CDD" id="cd09281">
    <property type="entry name" value="UPF0066"/>
    <property type="match status" value="1"/>
</dbReference>
<keyword evidence="1" id="KW-0949">S-adenosyl-L-methionine</keyword>
<dbReference type="SUPFAM" id="SSF118196">
    <property type="entry name" value="YaeB-like"/>
    <property type="match status" value="1"/>
</dbReference>
<dbReference type="PANTHER" id="PTHR12818:SF0">
    <property type="entry name" value="TRNA (ADENINE(37)-N6)-METHYLTRANSFERASE"/>
    <property type="match status" value="1"/>
</dbReference>
<dbReference type="Gene3D" id="2.40.30.70">
    <property type="entry name" value="YaeB-like"/>
    <property type="match status" value="1"/>
</dbReference>
<dbReference type="InterPro" id="IPR023368">
    <property type="entry name" value="UPF0066_cons_site"/>
</dbReference>
<dbReference type="InterPro" id="IPR036414">
    <property type="entry name" value="YaeB_N_sf"/>
</dbReference>
<comment type="similarity">
    <text evidence="2">Belongs to the tRNA methyltransferase O family.</text>
</comment>
<dbReference type="PROSITE" id="PS01318">
    <property type="entry name" value="TSAA_1"/>
    <property type="match status" value="1"/>
</dbReference>
<protein>
    <submittedName>
        <fullName evidence="4">tRNA (N6-threonylcarbamoyladenosine(37)-N6)-methyltransferase TrmO</fullName>
    </submittedName>
</protein>
<feature type="domain" description="TsaA-like" evidence="3">
    <location>
        <begin position="1"/>
        <end position="143"/>
    </location>
</feature>
<reference evidence="4" key="1">
    <citation type="submission" date="2021-01" db="EMBL/GenBank/DDBJ databases">
        <title>Modified the classification status of verrucomicrobia.</title>
        <authorList>
            <person name="Feng X."/>
        </authorList>
    </citation>
    <scope>NUCLEOTIDE SEQUENCE</scope>
    <source>
        <strain evidence="4">JCM 18052</strain>
    </source>
</reference>
<sequence length="234" mass="25281">MSPVATVRSCFGEKFAIPRQPGLCPSAWGRLVFHPEYRSPEAVRGIEGFSHLWLIFGFHETAGQGWKPTVRPPRLGGNQRVGVFASRSTFRPNGLGLSLVKFEGVDLTDSEGPVLLLGGLDLVDGTPVYDVKPYLPYAEALPEAAGGYAEETLLRMPVEISPDAGADFLKLPPRARAVLMEALSLDPRPATRSEDSDREFGALLCGCNVRFVIRSGICRITGIEKTARGSGLNA</sequence>
<evidence type="ECO:0000313" key="4">
    <source>
        <dbReference type="EMBL" id="MBK1816670.1"/>
    </source>
</evidence>
<dbReference type="InterPro" id="IPR041369">
    <property type="entry name" value="TrmO_C"/>
</dbReference>
<dbReference type="PANTHER" id="PTHR12818">
    <property type="entry name" value="TRNA (ADENINE(37)-N6)-METHYLTRANSFERASE"/>
    <property type="match status" value="1"/>
</dbReference>
<dbReference type="Gene3D" id="3.30.2310.10">
    <property type="entry name" value="YaeB-like"/>
    <property type="match status" value="1"/>
</dbReference>
<evidence type="ECO:0000313" key="5">
    <source>
        <dbReference type="Proteomes" id="UP000600139"/>
    </source>
</evidence>
<gene>
    <name evidence="4" type="primary">tsaA</name>
    <name evidence="4" type="ORF">JIN84_13675</name>
</gene>
<accession>A0A934R7J2</accession>
<dbReference type="Pfam" id="PF18389">
    <property type="entry name" value="TrmO_C"/>
    <property type="match status" value="1"/>
</dbReference>